<dbReference type="PATRIC" id="fig|1766.6.peg.2199"/>
<dbReference type="AlphaFoldDB" id="A0A0N9Y897"/>
<dbReference type="PROSITE" id="PS00061">
    <property type="entry name" value="ADH_SHORT"/>
    <property type="match status" value="1"/>
</dbReference>
<dbReference type="SUPFAM" id="SSF51735">
    <property type="entry name" value="NAD(P)-binding Rossmann-fold domains"/>
    <property type="match status" value="1"/>
</dbReference>
<dbReference type="Proteomes" id="UP000255389">
    <property type="component" value="Unassembled WGS sequence"/>
</dbReference>
<evidence type="ECO:0000256" key="3">
    <source>
        <dbReference type="ARBA" id="ARBA00022512"/>
    </source>
</evidence>
<dbReference type="EMBL" id="CP011269">
    <property type="protein sequence ID" value="ALI26057.1"/>
    <property type="molecule type" value="Genomic_DNA"/>
</dbReference>
<evidence type="ECO:0000256" key="4">
    <source>
        <dbReference type="ARBA" id="ARBA00023002"/>
    </source>
</evidence>
<dbReference type="GO" id="GO:0032787">
    <property type="term" value="P:monocarboxylic acid metabolic process"/>
    <property type="evidence" value="ECO:0007669"/>
    <property type="project" value="UniProtKB-ARBA"/>
</dbReference>
<comment type="catalytic activity">
    <reaction evidence="6">
        <text>a (3R)-hydroxyacyl-[ACP] + NADP(+) = a 3-oxoacyl-[ACP] + NADPH + H(+)</text>
        <dbReference type="Rhea" id="RHEA:17397"/>
        <dbReference type="Rhea" id="RHEA-COMP:9916"/>
        <dbReference type="Rhea" id="RHEA-COMP:9945"/>
        <dbReference type="ChEBI" id="CHEBI:15378"/>
        <dbReference type="ChEBI" id="CHEBI:57783"/>
        <dbReference type="ChEBI" id="CHEBI:58349"/>
        <dbReference type="ChEBI" id="CHEBI:78776"/>
        <dbReference type="ChEBI" id="CHEBI:78827"/>
        <dbReference type="EC" id="1.1.1.100"/>
    </reaction>
    <physiologicalReaction direction="right-to-left" evidence="6">
        <dbReference type="Rhea" id="RHEA:17399"/>
    </physiologicalReaction>
</comment>
<dbReference type="STRING" id="1766.XA26_22120"/>
<dbReference type="InterPro" id="IPR002347">
    <property type="entry name" value="SDR_fam"/>
</dbReference>
<keyword evidence="3" id="KW-0964">Secreted</keyword>
<reference evidence="9 12" key="2">
    <citation type="submission" date="2016-07" db="EMBL/GenBank/DDBJ databases">
        <authorList>
            <person name="Sutton G."/>
            <person name="Brinkac L."/>
            <person name="Sanka R."/>
            <person name="Adams M."/>
            <person name="Lau E."/>
            <person name="Kumar A."/>
            <person name="Macaden R."/>
        </authorList>
    </citation>
    <scope>NUCLEOTIDE SEQUENCE [LARGE SCALE GENOMIC DNA]</scope>
    <source>
        <strain evidence="9 12">GA-0871</strain>
    </source>
</reference>
<evidence type="ECO:0000313" key="13">
    <source>
        <dbReference type="Proteomes" id="UP000255389"/>
    </source>
</evidence>
<evidence type="ECO:0000256" key="5">
    <source>
        <dbReference type="ARBA" id="ARBA00040781"/>
    </source>
</evidence>
<dbReference type="Proteomes" id="UP000187001">
    <property type="component" value="Unassembled WGS sequence"/>
</dbReference>
<accession>A0A0N9Y897</accession>
<dbReference type="GO" id="GO:0004316">
    <property type="term" value="F:3-oxoacyl-[acyl-carrier-protein] reductase (NADPH) activity"/>
    <property type="evidence" value="ECO:0007669"/>
    <property type="project" value="UniProtKB-EC"/>
</dbReference>
<evidence type="ECO:0000256" key="6">
    <source>
        <dbReference type="ARBA" id="ARBA00047400"/>
    </source>
</evidence>
<dbReference type="GeneID" id="93412623"/>
<keyword evidence="3" id="KW-0134">Cell wall</keyword>
<proteinExistence type="inferred from homology"/>
<keyword evidence="4 8" id="KW-0560">Oxidoreductase</keyword>
<dbReference type="Proteomes" id="UP000057134">
    <property type="component" value="Chromosome"/>
</dbReference>
<dbReference type="Pfam" id="PF13561">
    <property type="entry name" value="adh_short_C2"/>
    <property type="match status" value="1"/>
</dbReference>
<organism evidence="8 11">
    <name type="scientific">Mycolicibacterium fortuitum</name>
    <name type="common">Mycobacterium fortuitum</name>
    <dbReference type="NCBI Taxonomy" id="1766"/>
    <lineage>
        <taxon>Bacteria</taxon>
        <taxon>Bacillati</taxon>
        <taxon>Actinomycetota</taxon>
        <taxon>Actinomycetes</taxon>
        <taxon>Mycobacteriales</taxon>
        <taxon>Mycobacteriaceae</taxon>
        <taxon>Mycolicibacterium</taxon>
    </lineage>
</organism>
<dbReference type="InterPro" id="IPR050259">
    <property type="entry name" value="SDR"/>
</dbReference>
<dbReference type="PRINTS" id="PR00081">
    <property type="entry name" value="GDHRDH"/>
</dbReference>
<dbReference type="PANTHER" id="PTHR42879">
    <property type="entry name" value="3-OXOACYL-(ACYL-CARRIER-PROTEIN) REDUCTASE"/>
    <property type="match status" value="1"/>
</dbReference>
<protein>
    <recommendedName>
        <fullName evidence="5">3-oxoacyl-[acyl-carrier-protein] reductase MabA</fullName>
    </recommendedName>
</protein>
<name>A0A0N9Y897_MYCFO</name>
<dbReference type="InterPro" id="IPR020904">
    <property type="entry name" value="Sc_DH/Rdtase_CS"/>
</dbReference>
<keyword evidence="11" id="KW-1185">Reference proteome</keyword>
<evidence type="ECO:0000313" key="12">
    <source>
        <dbReference type="Proteomes" id="UP000187001"/>
    </source>
</evidence>
<evidence type="ECO:0000313" key="9">
    <source>
        <dbReference type="EMBL" id="OMC38525.1"/>
    </source>
</evidence>
<reference evidence="10 13" key="3">
    <citation type="submission" date="2018-06" db="EMBL/GenBank/DDBJ databases">
        <authorList>
            <consortium name="Pathogen Informatics"/>
            <person name="Doyle S."/>
        </authorList>
    </citation>
    <scope>NUCLEOTIDE SEQUENCE [LARGE SCALE GENOMIC DNA]</scope>
    <source>
        <strain evidence="10 13">NCTC1542</strain>
    </source>
</reference>
<dbReference type="SMART" id="SM00822">
    <property type="entry name" value="PKS_KR"/>
    <property type="match status" value="1"/>
</dbReference>
<reference evidence="8 11" key="1">
    <citation type="journal article" date="2015" name="MBio">
        <title>Enzymatic Degradation of Phenazines Can Generate Energy and Protect Sensitive Organisms from Toxicity.</title>
        <authorList>
            <person name="Costa K.C."/>
            <person name="Bergkessel M."/>
            <person name="Saunders S."/>
            <person name="Korlach J."/>
            <person name="Newman D.K."/>
        </authorList>
    </citation>
    <scope>NUCLEOTIDE SEQUENCE [LARGE SCALE GENOMIC DNA]</scope>
    <source>
        <strain evidence="8 11">CT6</strain>
    </source>
</reference>
<evidence type="ECO:0000256" key="1">
    <source>
        <dbReference type="ARBA" id="ARBA00004191"/>
    </source>
</evidence>
<dbReference type="RefSeq" id="WP_003881294.1">
    <property type="nucleotide sequence ID" value="NZ_CP011269.1"/>
</dbReference>
<evidence type="ECO:0000256" key="2">
    <source>
        <dbReference type="ARBA" id="ARBA00006484"/>
    </source>
</evidence>
<dbReference type="KEGG" id="mft:XA26_22120"/>
<gene>
    <name evidence="10" type="primary">rhlG_1</name>
    <name evidence="9" type="ORF">A5742_06030</name>
    <name evidence="10" type="ORF">NCTC1542_00700</name>
    <name evidence="8" type="ORF">XA26_22120</name>
</gene>
<evidence type="ECO:0000259" key="7">
    <source>
        <dbReference type="SMART" id="SM00822"/>
    </source>
</evidence>
<dbReference type="FunFam" id="3.40.50.720:FF:000084">
    <property type="entry name" value="Short-chain dehydrogenase reductase"/>
    <property type="match status" value="1"/>
</dbReference>
<evidence type="ECO:0000313" key="10">
    <source>
        <dbReference type="EMBL" id="STZ73159.1"/>
    </source>
</evidence>
<evidence type="ECO:0000313" key="8">
    <source>
        <dbReference type="EMBL" id="ALI26057.1"/>
    </source>
</evidence>
<dbReference type="InterPro" id="IPR057326">
    <property type="entry name" value="KR_dom"/>
</dbReference>
<dbReference type="EMBL" id="MBER01000122">
    <property type="protein sequence ID" value="OMC38525.1"/>
    <property type="molecule type" value="Genomic_DNA"/>
</dbReference>
<dbReference type="PANTHER" id="PTHR42879:SF6">
    <property type="entry name" value="NADPH-DEPENDENT REDUCTASE BACG"/>
    <property type="match status" value="1"/>
</dbReference>
<feature type="domain" description="Ketoreductase" evidence="7">
    <location>
        <begin position="8"/>
        <end position="177"/>
    </location>
</feature>
<comment type="subcellular location">
    <subcellularLocation>
        <location evidence="1">Secreted</location>
        <location evidence="1">Cell wall</location>
    </subcellularLocation>
</comment>
<dbReference type="InterPro" id="IPR036291">
    <property type="entry name" value="NAD(P)-bd_dom_sf"/>
</dbReference>
<sequence length="264" mass="27443">MDLGFAGAATVVVGGGRGMGFATARCLAEDGARIAIVGRSRDVLDKAATELSGLGSPEAVAIVADTSDGSQVERAFTEVGERWGELNALINTVGPGAAGNFEELSDEQWQDAFDAGLMGMVRCVRAALPLLRKAEWARVVNFSAHSTQRQSTRLPAYTAAKAAVNSVSKNLSLLLAKDEIMVNVVSPGSISSEALRGWADTVGVDGNDPYALMAAIDEHFGHPAHLPRAGLPGEIGPVAAFLASKRNSYMTGANVNVDGGSDFI</sequence>
<dbReference type="EMBL" id="UGQY01000001">
    <property type="protein sequence ID" value="STZ73159.1"/>
    <property type="molecule type" value="Genomic_DNA"/>
</dbReference>
<dbReference type="Gene3D" id="3.40.50.720">
    <property type="entry name" value="NAD(P)-binding Rossmann-like Domain"/>
    <property type="match status" value="1"/>
</dbReference>
<comment type="similarity">
    <text evidence="2">Belongs to the short-chain dehydrogenases/reductases (SDR) family.</text>
</comment>
<evidence type="ECO:0000313" key="11">
    <source>
        <dbReference type="Proteomes" id="UP000057134"/>
    </source>
</evidence>